<dbReference type="Gene3D" id="3.40.50.300">
    <property type="entry name" value="P-loop containing nucleotide triphosphate hydrolases"/>
    <property type="match status" value="1"/>
</dbReference>
<keyword evidence="3" id="KW-1003">Cell membrane</keyword>
<dbReference type="AlphaFoldDB" id="D3FD16"/>
<dbReference type="HOGENOM" id="CLU_000604_84_3_11"/>
<gene>
    <name evidence="13" type="ordered locus">Cwoe_3109</name>
</gene>
<evidence type="ECO:0000256" key="2">
    <source>
        <dbReference type="ARBA" id="ARBA00022448"/>
    </source>
</evidence>
<evidence type="ECO:0000256" key="8">
    <source>
        <dbReference type="ARBA" id="ARBA00023136"/>
    </source>
</evidence>
<dbReference type="OrthoDB" id="9806127at2"/>
<feature type="domain" description="ABC transporter" evidence="11">
    <location>
        <begin position="347"/>
        <end position="582"/>
    </location>
</feature>
<dbReference type="InterPro" id="IPR017871">
    <property type="entry name" value="ABC_transporter-like_CS"/>
</dbReference>
<keyword evidence="2" id="KW-0813">Transport</keyword>
<dbReference type="GO" id="GO:0005886">
    <property type="term" value="C:plasma membrane"/>
    <property type="evidence" value="ECO:0007669"/>
    <property type="project" value="UniProtKB-SubCell"/>
</dbReference>
<dbReference type="RefSeq" id="WP_012934579.1">
    <property type="nucleotide sequence ID" value="NC_013739.1"/>
</dbReference>
<feature type="transmembrane region" description="Helical" evidence="10">
    <location>
        <begin position="243"/>
        <end position="265"/>
    </location>
</feature>
<evidence type="ECO:0000256" key="5">
    <source>
        <dbReference type="ARBA" id="ARBA00022741"/>
    </source>
</evidence>
<keyword evidence="8 10" id="KW-0472">Membrane</keyword>
<dbReference type="STRING" id="469383.Cwoe_3109"/>
<dbReference type="CDD" id="cd18551">
    <property type="entry name" value="ABC_6TM_LmrA_like"/>
    <property type="match status" value="1"/>
</dbReference>
<dbReference type="Pfam" id="PF00664">
    <property type="entry name" value="ABC_membrane"/>
    <property type="match status" value="1"/>
</dbReference>
<evidence type="ECO:0000256" key="7">
    <source>
        <dbReference type="ARBA" id="ARBA00022989"/>
    </source>
</evidence>
<evidence type="ECO:0000313" key="13">
    <source>
        <dbReference type="EMBL" id="ADB51528.1"/>
    </source>
</evidence>
<dbReference type="PANTHER" id="PTHR43394:SF1">
    <property type="entry name" value="ATP-BINDING CASSETTE SUB-FAMILY B MEMBER 10, MITOCHONDRIAL"/>
    <property type="match status" value="1"/>
</dbReference>
<dbReference type="Gene3D" id="1.20.1560.10">
    <property type="entry name" value="ABC transporter type 1, transmembrane domain"/>
    <property type="match status" value="1"/>
</dbReference>
<feature type="transmembrane region" description="Helical" evidence="10">
    <location>
        <begin position="128"/>
        <end position="153"/>
    </location>
</feature>
<comment type="similarity">
    <text evidence="9">Belongs to the ABC transporter superfamily. Siderophore-Fe(3+) uptake transporter (SIUT) (TC 3.A.1.21) family.</text>
</comment>
<dbReference type="InterPro" id="IPR003593">
    <property type="entry name" value="AAA+_ATPase"/>
</dbReference>
<evidence type="ECO:0000256" key="3">
    <source>
        <dbReference type="ARBA" id="ARBA00022475"/>
    </source>
</evidence>
<proteinExistence type="inferred from homology"/>
<keyword evidence="4 10" id="KW-0812">Transmembrane</keyword>
<name>D3FD16_CONWI</name>
<dbReference type="InterPro" id="IPR011527">
    <property type="entry name" value="ABC1_TM_dom"/>
</dbReference>
<dbReference type="GO" id="GO:0016887">
    <property type="term" value="F:ATP hydrolysis activity"/>
    <property type="evidence" value="ECO:0007669"/>
    <property type="project" value="InterPro"/>
</dbReference>
<dbReference type="PROSITE" id="PS00211">
    <property type="entry name" value="ABC_TRANSPORTER_1"/>
    <property type="match status" value="1"/>
</dbReference>
<keyword evidence="14" id="KW-1185">Reference proteome</keyword>
<protein>
    <submittedName>
        <fullName evidence="13">ABC transporter related protein</fullName>
    </submittedName>
</protein>
<dbReference type="InterPro" id="IPR036640">
    <property type="entry name" value="ABC1_TM_sf"/>
</dbReference>
<dbReference type="SUPFAM" id="SSF52540">
    <property type="entry name" value="P-loop containing nucleoside triphosphate hydrolases"/>
    <property type="match status" value="1"/>
</dbReference>
<keyword evidence="7 10" id="KW-1133">Transmembrane helix</keyword>
<dbReference type="SUPFAM" id="SSF90123">
    <property type="entry name" value="ABC transporter transmembrane region"/>
    <property type="match status" value="1"/>
</dbReference>
<dbReference type="Proteomes" id="UP000008229">
    <property type="component" value="Chromosome"/>
</dbReference>
<evidence type="ECO:0000259" key="12">
    <source>
        <dbReference type="PROSITE" id="PS50929"/>
    </source>
</evidence>
<evidence type="ECO:0000256" key="4">
    <source>
        <dbReference type="ARBA" id="ARBA00022692"/>
    </source>
</evidence>
<organism evidence="13 14">
    <name type="scientific">Conexibacter woesei (strain DSM 14684 / CCUG 47730 / CIP 108061 / JCM 11494 / NBRC 100937 / ID131577)</name>
    <dbReference type="NCBI Taxonomy" id="469383"/>
    <lineage>
        <taxon>Bacteria</taxon>
        <taxon>Bacillati</taxon>
        <taxon>Actinomycetota</taxon>
        <taxon>Thermoleophilia</taxon>
        <taxon>Solirubrobacterales</taxon>
        <taxon>Conexibacteraceae</taxon>
        <taxon>Conexibacter</taxon>
    </lineage>
</organism>
<reference evidence="13 14" key="1">
    <citation type="journal article" date="2010" name="Stand. Genomic Sci.">
        <title>Complete genome sequence of Conexibacter woesei type strain (ID131577).</title>
        <authorList>
            <person name="Pukall R."/>
            <person name="Lapidus A."/>
            <person name="Glavina Del Rio T."/>
            <person name="Copeland A."/>
            <person name="Tice H."/>
            <person name="Cheng J.-F."/>
            <person name="Lucas S."/>
            <person name="Chen F."/>
            <person name="Nolan M."/>
            <person name="Bruce D."/>
            <person name="Goodwin L."/>
            <person name="Pitluck S."/>
            <person name="Mavromatis K."/>
            <person name="Ivanova N."/>
            <person name="Ovchinnikova G."/>
            <person name="Pati A."/>
            <person name="Chen A."/>
            <person name="Palaniappan K."/>
            <person name="Land M."/>
            <person name="Hauser L."/>
            <person name="Chang Y.-J."/>
            <person name="Jeffries C.D."/>
            <person name="Chain P."/>
            <person name="Meincke L."/>
            <person name="Sims D."/>
            <person name="Brettin T."/>
            <person name="Detter J.C."/>
            <person name="Rohde M."/>
            <person name="Goeker M."/>
            <person name="Bristow J."/>
            <person name="Eisen J.A."/>
            <person name="Markowitz V."/>
            <person name="Kyrpides N.C."/>
            <person name="Klenk H.-P."/>
            <person name="Hugenholtz P."/>
        </authorList>
    </citation>
    <scope>NUCLEOTIDE SEQUENCE [LARGE SCALE GENOMIC DNA]</scope>
    <source>
        <strain evidence="14">DSM 14684 / CIP 108061 / JCM 11494 / NBRC 100937 / ID131577</strain>
    </source>
</reference>
<keyword evidence="6" id="KW-0067">ATP-binding</keyword>
<evidence type="ECO:0000256" key="10">
    <source>
        <dbReference type="SAM" id="Phobius"/>
    </source>
</evidence>
<feature type="transmembrane region" description="Helical" evidence="10">
    <location>
        <begin position="64"/>
        <end position="83"/>
    </location>
</feature>
<dbReference type="PROSITE" id="PS50929">
    <property type="entry name" value="ABC_TM1F"/>
    <property type="match status" value="1"/>
</dbReference>
<dbReference type="Pfam" id="PF00005">
    <property type="entry name" value="ABC_tran"/>
    <property type="match status" value="1"/>
</dbReference>
<evidence type="ECO:0000259" key="11">
    <source>
        <dbReference type="PROSITE" id="PS50893"/>
    </source>
</evidence>
<dbReference type="GO" id="GO:0015421">
    <property type="term" value="F:ABC-type oligopeptide transporter activity"/>
    <property type="evidence" value="ECO:0007669"/>
    <property type="project" value="TreeGrafter"/>
</dbReference>
<evidence type="ECO:0000256" key="9">
    <source>
        <dbReference type="ARBA" id="ARBA00023455"/>
    </source>
</evidence>
<evidence type="ECO:0000256" key="6">
    <source>
        <dbReference type="ARBA" id="ARBA00022840"/>
    </source>
</evidence>
<reference evidence="14" key="2">
    <citation type="submission" date="2010-01" db="EMBL/GenBank/DDBJ databases">
        <title>The complete genome of Conexibacter woesei DSM 14684.</title>
        <authorList>
            <consortium name="US DOE Joint Genome Institute (JGI-PGF)"/>
            <person name="Lucas S."/>
            <person name="Copeland A."/>
            <person name="Lapidus A."/>
            <person name="Glavina del Rio T."/>
            <person name="Dalin E."/>
            <person name="Tice H."/>
            <person name="Bruce D."/>
            <person name="Goodwin L."/>
            <person name="Pitluck S."/>
            <person name="Kyrpides N."/>
            <person name="Mavromatis K."/>
            <person name="Ivanova N."/>
            <person name="Mikhailova N."/>
            <person name="Chertkov O."/>
            <person name="Brettin T."/>
            <person name="Detter J.C."/>
            <person name="Han C."/>
            <person name="Larimer F."/>
            <person name="Land M."/>
            <person name="Hauser L."/>
            <person name="Markowitz V."/>
            <person name="Cheng J.-F."/>
            <person name="Hugenholtz P."/>
            <person name="Woyke T."/>
            <person name="Wu D."/>
            <person name="Pukall R."/>
            <person name="Steenblock K."/>
            <person name="Schneider S."/>
            <person name="Klenk H.-P."/>
            <person name="Eisen J.A."/>
        </authorList>
    </citation>
    <scope>NUCLEOTIDE SEQUENCE [LARGE SCALE GENOMIC DNA]</scope>
    <source>
        <strain evidence="14">DSM 14684 / CIP 108061 / JCM 11494 / NBRC 100937 / ID131577</strain>
    </source>
</reference>
<dbReference type="FunFam" id="3.40.50.300:FF:000221">
    <property type="entry name" value="Multidrug ABC transporter ATP-binding protein"/>
    <property type="match status" value="1"/>
</dbReference>
<dbReference type="EMBL" id="CP001854">
    <property type="protein sequence ID" value="ADB51528.1"/>
    <property type="molecule type" value="Genomic_DNA"/>
</dbReference>
<evidence type="ECO:0000313" key="14">
    <source>
        <dbReference type="Proteomes" id="UP000008229"/>
    </source>
</evidence>
<evidence type="ECO:0000256" key="1">
    <source>
        <dbReference type="ARBA" id="ARBA00004429"/>
    </source>
</evidence>
<feature type="domain" description="ABC transmembrane type-1" evidence="12">
    <location>
        <begin position="25"/>
        <end position="304"/>
    </location>
</feature>
<feature type="transmembrane region" description="Helical" evidence="10">
    <location>
        <begin position="159"/>
        <end position="180"/>
    </location>
</feature>
<dbReference type="GO" id="GO:0005524">
    <property type="term" value="F:ATP binding"/>
    <property type="evidence" value="ECO:0007669"/>
    <property type="project" value="UniProtKB-KW"/>
</dbReference>
<accession>D3FD16</accession>
<dbReference type="InterPro" id="IPR003439">
    <property type="entry name" value="ABC_transporter-like_ATP-bd"/>
</dbReference>
<dbReference type="InterPro" id="IPR027417">
    <property type="entry name" value="P-loop_NTPase"/>
</dbReference>
<dbReference type="InterPro" id="IPR039421">
    <property type="entry name" value="Type_1_exporter"/>
</dbReference>
<dbReference type="PROSITE" id="PS50893">
    <property type="entry name" value="ABC_TRANSPORTER_2"/>
    <property type="match status" value="1"/>
</dbReference>
<sequence precursor="true">MSATASAVSWRALGPHVRPHRRVLAAGALLGLLGSGAALAQPLAAQSVIEALQERESVLTPIVVLSALVVVGALLTGTYLLLLERTAERIVLRARLGLAARMLRLRVPAIDRQSPGDLITRMTSDTTLLRAAASNGVVQLVNGAVGLLGAIVLMAVVDWVLLLVTLGVLGTIAFGVLVLLPRISRATERGQAAVGEIGSVLERSLAAVRTVKASGAEARETAAIEDAARRSYGAGLELARHQAVLGVATGLAIQVSFLAVLGVGGARVADGAMDVAALVAFLLYLFYLAEPVSGLVQAGIELQAGLGALARLDATEELPVEDDVETPADSVLESAIAAGPAPGVPLISFARVAFAYGDERAPVLHDVSFSVPEGGQTALVGPSGAGKTTLFALLQRFYEPTGGAVLLGGRDISTIPRGTLRRSIGSVEQDAPVLAGTLRDNLLYGAPGASGAELAEVVAETRLEELVAQLPEGLDSEIASRGTSLSGGERQRIAIARALLRRPRILLLDEATSQLDARNEMALRDTIARAARRCTVLVIAHRLSTVVAADQIVVLDAGRVRAAGTHAELVEHDALYRELAMTQLLAGPAG</sequence>
<dbReference type="PANTHER" id="PTHR43394">
    <property type="entry name" value="ATP-DEPENDENT PERMEASE MDL1, MITOCHONDRIAL"/>
    <property type="match status" value="1"/>
</dbReference>
<dbReference type="KEGG" id="cwo:Cwoe_3109"/>
<dbReference type="SMART" id="SM00382">
    <property type="entry name" value="AAA"/>
    <property type="match status" value="1"/>
</dbReference>
<comment type="subcellular location">
    <subcellularLocation>
        <location evidence="1">Cell inner membrane</location>
        <topology evidence="1">Multi-pass membrane protein</topology>
    </subcellularLocation>
</comment>
<dbReference type="eggNOG" id="COG1132">
    <property type="taxonomic scope" value="Bacteria"/>
</dbReference>
<keyword evidence="5" id="KW-0547">Nucleotide-binding</keyword>